<dbReference type="EMBL" id="UOFT01000033">
    <property type="protein sequence ID" value="VAW93280.1"/>
    <property type="molecule type" value="Genomic_DNA"/>
</dbReference>
<reference evidence="1" key="1">
    <citation type="submission" date="2018-06" db="EMBL/GenBank/DDBJ databases">
        <authorList>
            <person name="Zhirakovskaya E."/>
        </authorList>
    </citation>
    <scope>NUCLEOTIDE SEQUENCE</scope>
</reference>
<dbReference type="AlphaFoldDB" id="A0A3B0ZVN3"/>
<organism evidence="1">
    <name type="scientific">hydrothermal vent metagenome</name>
    <dbReference type="NCBI Taxonomy" id="652676"/>
    <lineage>
        <taxon>unclassified sequences</taxon>
        <taxon>metagenomes</taxon>
        <taxon>ecological metagenomes</taxon>
    </lineage>
</organism>
<evidence type="ECO:0000313" key="1">
    <source>
        <dbReference type="EMBL" id="VAW93280.1"/>
    </source>
</evidence>
<evidence type="ECO:0008006" key="2">
    <source>
        <dbReference type="Google" id="ProtNLM"/>
    </source>
</evidence>
<gene>
    <name evidence="1" type="ORF">MNBD_GAMMA23-1999</name>
</gene>
<protein>
    <recommendedName>
        <fullName evidence="2">Transglutaminase-like domain-containing protein</fullName>
    </recommendedName>
</protein>
<name>A0A3B0ZVN3_9ZZZZ</name>
<accession>A0A3B0ZVN3</accession>
<sequence>MMVKRSLILCLLAASLIFSAGVFAQQQPLTKFSQQRGAVSDYQYTFRNAAGLRDTLRFTLDDYYVQQSKRRFNDNKRRALFVKAKKTTQRIYDELQDKYNQRLKAEYSQYLMAMGARLPEGFKLNIKEKEAGWRLSYRGTLPQQRVNRMVKAFRAEADREWAQLSGDNRDAYQQESQRLIARAVPQLYKRNLYIAKRNKVNQSILEVRIDFAQVIIEETLGIRPMAKAIANKTRGLSDRDVIAYALRFLQLIPYDNLKSRNAMGSIGFVAPLTLIDINRGDCDTKSAALAALVRNLLPDVRMAMVLVPGHAFLALDIPSKNSDSTINVDGRHYVVVEPTGPALSPVGRAHPNSRPYLTVEKEQIKFLLSIPSGNENNIASVF</sequence>
<proteinExistence type="predicted"/>